<accession>A0A9P5P7M2</accession>
<evidence type="ECO:0000256" key="1">
    <source>
        <dbReference type="SAM" id="Phobius"/>
    </source>
</evidence>
<reference evidence="2" key="1">
    <citation type="submission" date="2020-11" db="EMBL/GenBank/DDBJ databases">
        <authorList>
            <consortium name="DOE Joint Genome Institute"/>
            <person name="Ahrendt S."/>
            <person name="Riley R."/>
            <person name="Andreopoulos W."/>
            <person name="Labutti K."/>
            <person name="Pangilinan J."/>
            <person name="Ruiz-Duenas F.J."/>
            <person name="Barrasa J.M."/>
            <person name="Sanchez-Garcia M."/>
            <person name="Camarero S."/>
            <person name="Miyauchi S."/>
            <person name="Serrano A."/>
            <person name="Linde D."/>
            <person name="Babiker R."/>
            <person name="Drula E."/>
            <person name="Ayuso-Fernandez I."/>
            <person name="Pacheco R."/>
            <person name="Padilla G."/>
            <person name="Ferreira P."/>
            <person name="Barriuso J."/>
            <person name="Kellner H."/>
            <person name="Castanera R."/>
            <person name="Alfaro M."/>
            <person name="Ramirez L."/>
            <person name="Pisabarro A.G."/>
            <person name="Kuo A."/>
            <person name="Tritt A."/>
            <person name="Lipzen A."/>
            <person name="He G."/>
            <person name="Yan M."/>
            <person name="Ng V."/>
            <person name="Cullen D."/>
            <person name="Martin F."/>
            <person name="Rosso M.-N."/>
            <person name="Henrissat B."/>
            <person name="Hibbett D."/>
            <person name="Martinez A.T."/>
            <person name="Grigoriev I.V."/>
        </authorList>
    </citation>
    <scope>NUCLEOTIDE SEQUENCE</scope>
    <source>
        <strain evidence="2">AH 40177</strain>
    </source>
</reference>
<name>A0A9P5P7M2_9AGAR</name>
<proteinExistence type="predicted"/>
<protein>
    <submittedName>
        <fullName evidence="2">Uncharacterized protein</fullName>
    </submittedName>
</protein>
<organism evidence="2 3">
    <name type="scientific">Rhodocollybia butyracea</name>
    <dbReference type="NCBI Taxonomy" id="206335"/>
    <lineage>
        <taxon>Eukaryota</taxon>
        <taxon>Fungi</taxon>
        <taxon>Dikarya</taxon>
        <taxon>Basidiomycota</taxon>
        <taxon>Agaricomycotina</taxon>
        <taxon>Agaricomycetes</taxon>
        <taxon>Agaricomycetidae</taxon>
        <taxon>Agaricales</taxon>
        <taxon>Marasmiineae</taxon>
        <taxon>Omphalotaceae</taxon>
        <taxon>Rhodocollybia</taxon>
    </lineage>
</organism>
<dbReference type="Proteomes" id="UP000772434">
    <property type="component" value="Unassembled WGS sequence"/>
</dbReference>
<feature type="transmembrane region" description="Helical" evidence="1">
    <location>
        <begin position="22"/>
        <end position="44"/>
    </location>
</feature>
<dbReference type="OrthoDB" id="2796825at2759"/>
<keyword evidence="1" id="KW-0472">Membrane</keyword>
<evidence type="ECO:0000313" key="2">
    <source>
        <dbReference type="EMBL" id="KAF9056875.1"/>
    </source>
</evidence>
<feature type="non-terminal residue" evidence="2">
    <location>
        <position position="1"/>
    </location>
</feature>
<dbReference type="EMBL" id="JADNRY010000417">
    <property type="protein sequence ID" value="KAF9056875.1"/>
    <property type="molecule type" value="Genomic_DNA"/>
</dbReference>
<gene>
    <name evidence="2" type="ORF">BDP27DRAFT_1242015</name>
</gene>
<keyword evidence="3" id="KW-1185">Reference proteome</keyword>
<evidence type="ECO:0000313" key="3">
    <source>
        <dbReference type="Proteomes" id="UP000772434"/>
    </source>
</evidence>
<keyword evidence="1" id="KW-1133">Transmembrane helix</keyword>
<comment type="caution">
    <text evidence="2">The sequence shown here is derived from an EMBL/GenBank/DDBJ whole genome shotgun (WGS) entry which is preliminary data.</text>
</comment>
<dbReference type="AlphaFoldDB" id="A0A9P5P7M2"/>
<sequence length="92" mass="10074">ISCLADSVLIHRIYLVWGSRKWILPLPILTSLVINGVGLAGTIMKTKGFSNTASESNFNLELKGIDLHIGFYYANAVANSIFTMLIGELFSI</sequence>
<keyword evidence="1" id="KW-0812">Transmembrane</keyword>